<dbReference type="EMBL" id="QQNH01000002">
    <property type="protein sequence ID" value="RDE10323.1"/>
    <property type="molecule type" value="Genomic_DNA"/>
</dbReference>
<sequence length="112" mass="11959">MGDLRVTQFLLALFLIGIGLSVAGTGTHLYQQLARKVAGLRVEGSNGLENIVSLFVVFICGPYLMLRLGMQSDSSGRVSTLNILLAATIAFGWSFVTGLMFVGTYISVTQLA</sequence>
<reference evidence="3" key="1">
    <citation type="submission" date="2018-07" db="EMBL/GenBank/DDBJ databases">
        <authorList>
            <person name="Liu B.-T."/>
            <person name="Du Z."/>
        </authorList>
    </citation>
    <scope>NUCLEOTIDE SEQUENCE [LARGE SCALE GENOMIC DNA]</scope>
    <source>
        <strain evidence="3">XYN52</strain>
    </source>
</reference>
<feature type="transmembrane region" description="Helical" evidence="1">
    <location>
        <begin position="9"/>
        <end position="30"/>
    </location>
</feature>
<organism evidence="2 3">
    <name type="scientific">Pelagibacterium lacus</name>
    <dbReference type="NCBI Taxonomy" id="2282655"/>
    <lineage>
        <taxon>Bacteria</taxon>
        <taxon>Pseudomonadati</taxon>
        <taxon>Pseudomonadota</taxon>
        <taxon>Alphaproteobacteria</taxon>
        <taxon>Hyphomicrobiales</taxon>
        <taxon>Devosiaceae</taxon>
        <taxon>Pelagibacterium</taxon>
    </lineage>
</organism>
<dbReference type="InterPro" id="IPR053803">
    <property type="entry name" value="DUF6949"/>
</dbReference>
<evidence type="ECO:0000256" key="1">
    <source>
        <dbReference type="SAM" id="Phobius"/>
    </source>
</evidence>
<keyword evidence="1" id="KW-1133">Transmembrane helix</keyword>
<feature type="transmembrane region" description="Helical" evidence="1">
    <location>
        <begin position="81"/>
        <end position="106"/>
    </location>
</feature>
<keyword evidence="1" id="KW-0812">Transmembrane</keyword>
<dbReference type="Proteomes" id="UP000253759">
    <property type="component" value="Unassembled WGS sequence"/>
</dbReference>
<gene>
    <name evidence="2" type="ORF">DVH29_02755</name>
</gene>
<name>A0A369W7L5_9HYPH</name>
<dbReference type="AlphaFoldDB" id="A0A369W7L5"/>
<evidence type="ECO:0000313" key="2">
    <source>
        <dbReference type="EMBL" id="RDE10323.1"/>
    </source>
</evidence>
<keyword evidence="3" id="KW-1185">Reference proteome</keyword>
<proteinExistence type="predicted"/>
<feature type="transmembrane region" description="Helical" evidence="1">
    <location>
        <begin position="50"/>
        <end position="69"/>
    </location>
</feature>
<comment type="caution">
    <text evidence="2">The sequence shown here is derived from an EMBL/GenBank/DDBJ whole genome shotgun (WGS) entry which is preliminary data.</text>
</comment>
<dbReference type="Pfam" id="PF22258">
    <property type="entry name" value="DUF6949"/>
    <property type="match status" value="1"/>
</dbReference>
<keyword evidence="1" id="KW-0472">Membrane</keyword>
<accession>A0A369W7L5</accession>
<evidence type="ECO:0000313" key="3">
    <source>
        <dbReference type="Proteomes" id="UP000253759"/>
    </source>
</evidence>
<protein>
    <submittedName>
        <fullName evidence="2">Uncharacterized protein</fullName>
    </submittedName>
</protein>